<evidence type="ECO:0000313" key="1">
    <source>
        <dbReference type="EMBL" id="TNN66062.1"/>
    </source>
</evidence>
<dbReference type="Proteomes" id="UP000314294">
    <property type="component" value="Unassembled WGS sequence"/>
</dbReference>
<sequence>MKRHPLSNIEILGATEDVLCTGRGMRLQTDEKQTSLHALLAPHIPSLHRRDSLLARAPAASFYLHSSMLHPSCSICSRGPRVCQKSAADLRSLHSKH</sequence>
<gene>
    <name evidence="1" type="ORF">EYF80_023690</name>
</gene>
<evidence type="ECO:0000313" key="2">
    <source>
        <dbReference type="Proteomes" id="UP000314294"/>
    </source>
</evidence>
<dbReference type="AlphaFoldDB" id="A0A4Z2HMP8"/>
<dbReference type="EMBL" id="SRLO01000225">
    <property type="protein sequence ID" value="TNN66062.1"/>
    <property type="molecule type" value="Genomic_DNA"/>
</dbReference>
<proteinExistence type="predicted"/>
<comment type="caution">
    <text evidence="1">The sequence shown here is derived from an EMBL/GenBank/DDBJ whole genome shotgun (WGS) entry which is preliminary data.</text>
</comment>
<name>A0A4Z2HMP8_9TELE</name>
<accession>A0A4Z2HMP8</accession>
<protein>
    <submittedName>
        <fullName evidence="1">Uncharacterized protein</fullName>
    </submittedName>
</protein>
<reference evidence="1 2" key="1">
    <citation type="submission" date="2019-03" db="EMBL/GenBank/DDBJ databases">
        <title>First draft genome of Liparis tanakae, snailfish: a comprehensive survey of snailfish specific genes.</title>
        <authorList>
            <person name="Kim W."/>
            <person name="Song I."/>
            <person name="Jeong J.-H."/>
            <person name="Kim D."/>
            <person name="Kim S."/>
            <person name="Ryu S."/>
            <person name="Song J.Y."/>
            <person name="Lee S.K."/>
        </authorList>
    </citation>
    <scope>NUCLEOTIDE SEQUENCE [LARGE SCALE GENOMIC DNA]</scope>
    <source>
        <tissue evidence="1">Muscle</tissue>
    </source>
</reference>
<keyword evidence="2" id="KW-1185">Reference proteome</keyword>
<organism evidence="1 2">
    <name type="scientific">Liparis tanakae</name>
    <name type="common">Tanaka's snailfish</name>
    <dbReference type="NCBI Taxonomy" id="230148"/>
    <lineage>
        <taxon>Eukaryota</taxon>
        <taxon>Metazoa</taxon>
        <taxon>Chordata</taxon>
        <taxon>Craniata</taxon>
        <taxon>Vertebrata</taxon>
        <taxon>Euteleostomi</taxon>
        <taxon>Actinopterygii</taxon>
        <taxon>Neopterygii</taxon>
        <taxon>Teleostei</taxon>
        <taxon>Neoteleostei</taxon>
        <taxon>Acanthomorphata</taxon>
        <taxon>Eupercaria</taxon>
        <taxon>Perciformes</taxon>
        <taxon>Cottioidei</taxon>
        <taxon>Cottales</taxon>
        <taxon>Liparidae</taxon>
        <taxon>Liparis</taxon>
    </lineage>
</organism>